<dbReference type="PANTHER" id="PTHR31374:SF418">
    <property type="entry name" value="AUXIN-RESPONSIVE FAMILY PROTEIN"/>
    <property type="match status" value="1"/>
</dbReference>
<reference evidence="2 3" key="1">
    <citation type="submission" date="2019-06" db="EMBL/GenBank/DDBJ databases">
        <title>A chromosomal-level reference genome of Carpinus fangiana (Coryloideae, Betulaceae).</title>
        <authorList>
            <person name="Yang X."/>
            <person name="Wang Z."/>
            <person name="Zhang L."/>
            <person name="Hao G."/>
            <person name="Liu J."/>
            <person name="Yang Y."/>
        </authorList>
    </citation>
    <scope>NUCLEOTIDE SEQUENCE [LARGE SCALE GENOMIC DNA]</scope>
    <source>
        <strain evidence="2">Cfa_2016G</strain>
        <tissue evidence="2">Leaf</tissue>
    </source>
</reference>
<organism evidence="2 3">
    <name type="scientific">Carpinus fangiana</name>
    <dbReference type="NCBI Taxonomy" id="176857"/>
    <lineage>
        <taxon>Eukaryota</taxon>
        <taxon>Viridiplantae</taxon>
        <taxon>Streptophyta</taxon>
        <taxon>Embryophyta</taxon>
        <taxon>Tracheophyta</taxon>
        <taxon>Spermatophyta</taxon>
        <taxon>Magnoliopsida</taxon>
        <taxon>eudicotyledons</taxon>
        <taxon>Gunneridae</taxon>
        <taxon>Pentapetalae</taxon>
        <taxon>rosids</taxon>
        <taxon>fabids</taxon>
        <taxon>Fagales</taxon>
        <taxon>Betulaceae</taxon>
        <taxon>Carpinus</taxon>
    </lineage>
</organism>
<accession>A0A5N6RKP4</accession>
<sequence>MAQIREGLRYLKAKLRLKCFRDSDPPMIKKKLMEEKLFPSGVFPVDVVVDDDDEERRRYLVPITALSSPMLQALLNQFQEEILAQKKGPITLSCSPWMFESVRDLAAAAEKLD</sequence>
<dbReference type="Proteomes" id="UP000327013">
    <property type="component" value="Chromosome 7"/>
</dbReference>
<dbReference type="AlphaFoldDB" id="A0A5N6RKP4"/>
<comment type="similarity">
    <text evidence="1">Belongs to the ARG7 family.</text>
</comment>
<gene>
    <name evidence="2" type="ORF">FH972_017051</name>
</gene>
<dbReference type="EMBL" id="CM017327">
    <property type="protein sequence ID" value="KAE8099037.1"/>
    <property type="molecule type" value="Genomic_DNA"/>
</dbReference>
<evidence type="ECO:0000313" key="3">
    <source>
        <dbReference type="Proteomes" id="UP000327013"/>
    </source>
</evidence>
<evidence type="ECO:0000313" key="2">
    <source>
        <dbReference type="EMBL" id="KAE8099037.1"/>
    </source>
</evidence>
<dbReference type="InterPro" id="IPR003676">
    <property type="entry name" value="SAUR_fam"/>
</dbReference>
<dbReference type="GO" id="GO:0009733">
    <property type="term" value="P:response to auxin"/>
    <property type="evidence" value="ECO:0007669"/>
    <property type="project" value="InterPro"/>
</dbReference>
<keyword evidence="3" id="KW-1185">Reference proteome</keyword>
<dbReference type="Pfam" id="PF02519">
    <property type="entry name" value="Auxin_inducible"/>
    <property type="match status" value="1"/>
</dbReference>
<evidence type="ECO:0000256" key="1">
    <source>
        <dbReference type="ARBA" id="ARBA00006974"/>
    </source>
</evidence>
<proteinExistence type="inferred from homology"/>
<dbReference type="PANTHER" id="PTHR31374">
    <property type="entry name" value="AUXIN-INDUCED PROTEIN-LIKE-RELATED"/>
    <property type="match status" value="1"/>
</dbReference>
<dbReference type="OrthoDB" id="840548at2759"/>
<protein>
    <submittedName>
        <fullName evidence="2">Uncharacterized protein</fullName>
    </submittedName>
</protein>
<name>A0A5N6RKP4_9ROSI</name>